<evidence type="ECO:0000313" key="2">
    <source>
        <dbReference type="EMBL" id="KAK1359620.1"/>
    </source>
</evidence>
<comment type="caution">
    <text evidence="2">The sequence shown here is derived from an EMBL/GenBank/DDBJ whole genome shotgun (WGS) entry which is preliminary data.</text>
</comment>
<keyword evidence="3" id="KW-1185">Reference proteome</keyword>
<evidence type="ECO:0000256" key="1">
    <source>
        <dbReference type="SAM" id="MobiDB-lite"/>
    </source>
</evidence>
<evidence type="ECO:0000313" key="3">
    <source>
        <dbReference type="Proteomes" id="UP001237642"/>
    </source>
</evidence>
<reference evidence="2" key="2">
    <citation type="submission" date="2023-05" db="EMBL/GenBank/DDBJ databases">
        <authorList>
            <person name="Schelkunov M.I."/>
        </authorList>
    </citation>
    <scope>NUCLEOTIDE SEQUENCE</scope>
    <source>
        <strain evidence="2">Hsosn_3</strain>
        <tissue evidence="2">Leaf</tissue>
    </source>
</reference>
<dbReference type="Proteomes" id="UP001237642">
    <property type="component" value="Unassembled WGS sequence"/>
</dbReference>
<name>A0AAD8H4R0_9APIA</name>
<organism evidence="2 3">
    <name type="scientific">Heracleum sosnowskyi</name>
    <dbReference type="NCBI Taxonomy" id="360622"/>
    <lineage>
        <taxon>Eukaryota</taxon>
        <taxon>Viridiplantae</taxon>
        <taxon>Streptophyta</taxon>
        <taxon>Embryophyta</taxon>
        <taxon>Tracheophyta</taxon>
        <taxon>Spermatophyta</taxon>
        <taxon>Magnoliopsida</taxon>
        <taxon>eudicotyledons</taxon>
        <taxon>Gunneridae</taxon>
        <taxon>Pentapetalae</taxon>
        <taxon>asterids</taxon>
        <taxon>campanulids</taxon>
        <taxon>Apiales</taxon>
        <taxon>Apiaceae</taxon>
        <taxon>Apioideae</taxon>
        <taxon>apioid superclade</taxon>
        <taxon>Tordylieae</taxon>
        <taxon>Tordyliinae</taxon>
        <taxon>Heracleum</taxon>
    </lineage>
</organism>
<feature type="compositionally biased region" description="Basic and acidic residues" evidence="1">
    <location>
        <begin position="39"/>
        <end position="48"/>
    </location>
</feature>
<feature type="compositionally biased region" description="Polar residues" evidence="1">
    <location>
        <begin position="1"/>
        <end position="16"/>
    </location>
</feature>
<accession>A0AAD8H4R0</accession>
<gene>
    <name evidence="2" type="ORF">POM88_044094</name>
</gene>
<proteinExistence type="predicted"/>
<reference evidence="2" key="1">
    <citation type="submission" date="2023-02" db="EMBL/GenBank/DDBJ databases">
        <title>Genome of toxic invasive species Heracleum sosnowskyi carries increased number of genes despite the absence of recent whole-genome duplications.</title>
        <authorList>
            <person name="Schelkunov M."/>
            <person name="Shtratnikova V."/>
            <person name="Makarenko M."/>
            <person name="Klepikova A."/>
            <person name="Omelchenko D."/>
            <person name="Novikova G."/>
            <person name="Obukhova E."/>
            <person name="Bogdanov V."/>
            <person name="Penin A."/>
            <person name="Logacheva M."/>
        </authorList>
    </citation>
    <scope>NUCLEOTIDE SEQUENCE</scope>
    <source>
        <strain evidence="2">Hsosn_3</strain>
        <tissue evidence="2">Leaf</tissue>
    </source>
</reference>
<sequence>MSDSAPTMSLPSQYCVGNSKKPADEINHPPASVPTHTRTIGDIHHPPEIRTHAPTFVASNGQESDNRFVKGTTTGSPMPGFAKAAQPYHNDYPRQTSISQPPAQYPCTPARRSVPLAPPAFCSNNAEAKPDPVNRPDYVVIDVRDFGNDMNHDLLPTDMNHDLQPTNMNHDLQPTWRSKLTLKGAMDLFHG</sequence>
<dbReference type="EMBL" id="JAUIZM010000010">
    <property type="protein sequence ID" value="KAK1359620.1"/>
    <property type="molecule type" value="Genomic_DNA"/>
</dbReference>
<dbReference type="AlphaFoldDB" id="A0AAD8H4R0"/>
<protein>
    <submittedName>
        <fullName evidence="2">Uncharacterized protein</fullName>
    </submittedName>
</protein>
<feature type="region of interest" description="Disordered" evidence="1">
    <location>
        <begin position="1"/>
        <end position="48"/>
    </location>
</feature>